<proteinExistence type="predicted"/>
<sequence precursor="true">MNTVRPLFLALSALLSLALITLPAQAETLGMENRMAGSPSPYLRLHQDDPVLWQAWEDATLELARENDRLMFVSVGYFSCHWCHVMQRESFKNEDIAARINAGFVPVKVDRELDAALDARLMNFVQVTRGYGGWPLNVILTPDGYPLVGIVYMPPDEFDGFMERVHAHWMSDKDNLREITRQAALELAQLERARQAPVQGINVDELLDRFINASRGLADKMSGGFGNQSKFPQAAQLLALLEARQLRDEPWLDEFLTVTLDTIASQGLRDHLGGGFYRYTEDPGWQVPHFEKMLYDNALLAEVYLRAAEVFGREDYRRVALDTVHFMIQGMATGRGDYVASLSAVDDQDVEGGYYLWSPEEVRGIIGDEAWRVVQPAWGFDTTPILEHGHLPIIARSAAQVAELLGMEQDRVEALLEQARSQLMEARASRVLPVDDKVVVAWNGLTLSALAAAAPHDRRAAEAGAALHARMISAMWRDGGLPRALDAAGAPVGEGELEDYAFVARGLADWAAFTGDEKVWSQASLVAERAWQLFHNDDGWRPSRQPVLPGAPRLVHLEDTPLPSTSASLKRTTDRILGQVGHQALRERAAQAPSSLTRNLVETPFVHASQILYLHGLEGVDSGPSGTN</sequence>
<dbReference type="OrthoDB" id="9762614at2"/>
<dbReference type="RefSeq" id="WP_012637968.1">
    <property type="nucleotide sequence ID" value="NC_011901.1"/>
</dbReference>
<dbReference type="InterPro" id="IPR004879">
    <property type="entry name" value="Ssp411-like_TRX"/>
</dbReference>
<dbReference type="GO" id="GO:0005975">
    <property type="term" value="P:carbohydrate metabolic process"/>
    <property type="evidence" value="ECO:0007669"/>
    <property type="project" value="InterPro"/>
</dbReference>
<organism evidence="3 4">
    <name type="scientific">Thioalkalivibrio sulfidiphilus (strain HL-EbGR7)</name>
    <dbReference type="NCBI Taxonomy" id="396588"/>
    <lineage>
        <taxon>Bacteria</taxon>
        <taxon>Pseudomonadati</taxon>
        <taxon>Pseudomonadota</taxon>
        <taxon>Gammaproteobacteria</taxon>
        <taxon>Chromatiales</taxon>
        <taxon>Ectothiorhodospiraceae</taxon>
        <taxon>Thioalkalivibrio</taxon>
    </lineage>
</organism>
<dbReference type="InterPro" id="IPR024705">
    <property type="entry name" value="Ssp411"/>
</dbReference>
<dbReference type="KEGG" id="tgr:Tgr7_1400"/>
<keyword evidence="1" id="KW-0732">Signal</keyword>
<protein>
    <recommendedName>
        <fullName evidence="2">Spermatogenesis-associated protein 20-like TRX domain-containing protein</fullName>
    </recommendedName>
</protein>
<name>B8GR65_THISH</name>
<dbReference type="AlphaFoldDB" id="B8GR65"/>
<evidence type="ECO:0000313" key="3">
    <source>
        <dbReference type="EMBL" id="ACL72485.1"/>
    </source>
</evidence>
<dbReference type="Gene3D" id="3.40.30.10">
    <property type="entry name" value="Glutaredoxin"/>
    <property type="match status" value="1"/>
</dbReference>
<accession>B8GR65</accession>
<feature type="signal peptide" evidence="1">
    <location>
        <begin position="1"/>
        <end position="26"/>
    </location>
</feature>
<keyword evidence="4" id="KW-1185">Reference proteome</keyword>
<dbReference type="STRING" id="396588.Tgr7_1400"/>
<dbReference type="PANTHER" id="PTHR42899:SF1">
    <property type="entry name" value="SPERMATOGENESIS-ASSOCIATED PROTEIN 20"/>
    <property type="match status" value="1"/>
</dbReference>
<dbReference type="EMBL" id="CP001339">
    <property type="protein sequence ID" value="ACL72485.1"/>
    <property type="molecule type" value="Genomic_DNA"/>
</dbReference>
<evidence type="ECO:0000256" key="1">
    <source>
        <dbReference type="SAM" id="SignalP"/>
    </source>
</evidence>
<dbReference type="Proteomes" id="UP000002383">
    <property type="component" value="Chromosome"/>
</dbReference>
<evidence type="ECO:0000259" key="2">
    <source>
        <dbReference type="Pfam" id="PF03190"/>
    </source>
</evidence>
<dbReference type="eggNOG" id="COG1331">
    <property type="taxonomic scope" value="Bacteria"/>
</dbReference>
<feature type="domain" description="Spermatogenesis-associated protein 20-like TRX" evidence="2">
    <location>
        <begin position="33"/>
        <end position="184"/>
    </location>
</feature>
<gene>
    <name evidence="3" type="ordered locus">Tgr7_1400</name>
</gene>
<dbReference type="PANTHER" id="PTHR42899">
    <property type="entry name" value="SPERMATOGENESIS-ASSOCIATED PROTEIN 20"/>
    <property type="match status" value="1"/>
</dbReference>
<reference evidence="3 4" key="1">
    <citation type="journal article" date="2011" name="Stand. Genomic Sci.">
        <title>Complete genome sequence of 'Thioalkalivibrio sulfidophilus' HL-EbGr7.</title>
        <authorList>
            <person name="Muyzer G."/>
            <person name="Sorokin D.Y."/>
            <person name="Mavromatis K."/>
            <person name="Lapidus A."/>
            <person name="Clum A."/>
            <person name="Ivanova N."/>
            <person name="Pati A."/>
            <person name="d'Haeseleer P."/>
            <person name="Woyke T."/>
            <person name="Kyrpides N.C."/>
        </authorList>
    </citation>
    <scope>NUCLEOTIDE SEQUENCE [LARGE SCALE GENOMIC DNA]</scope>
    <source>
        <strain evidence="3 4">HL-EbGR7</strain>
    </source>
</reference>
<dbReference type="SUPFAM" id="SSF52833">
    <property type="entry name" value="Thioredoxin-like"/>
    <property type="match status" value="1"/>
</dbReference>
<dbReference type="SUPFAM" id="SSF48208">
    <property type="entry name" value="Six-hairpin glycosidases"/>
    <property type="match status" value="1"/>
</dbReference>
<feature type="chain" id="PRO_5002870450" description="Spermatogenesis-associated protein 20-like TRX domain-containing protein" evidence="1">
    <location>
        <begin position="27"/>
        <end position="628"/>
    </location>
</feature>
<evidence type="ECO:0000313" key="4">
    <source>
        <dbReference type="Proteomes" id="UP000002383"/>
    </source>
</evidence>
<dbReference type="Pfam" id="PF03190">
    <property type="entry name" value="Thioredox_DsbH"/>
    <property type="match status" value="1"/>
</dbReference>
<dbReference type="HOGENOM" id="CLU_014051_4_2_6"/>
<dbReference type="InterPro" id="IPR008928">
    <property type="entry name" value="6-hairpin_glycosidase_sf"/>
</dbReference>
<dbReference type="InterPro" id="IPR036249">
    <property type="entry name" value="Thioredoxin-like_sf"/>
</dbReference>
<dbReference type="PIRSF" id="PIRSF006402">
    <property type="entry name" value="UCP006402_thioredoxin"/>
    <property type="match status" value="1"/>
</dbReference>